<organism evidence="1 2">
    <name type="scientific">Fulvivirga imtechensis AK7</name>
    <dbReference type="NCBI Taxonomy" id="1237149"/>
    <lineage>
        <taxon>Bacteria</taxon>
        <taxon>Pseudomonadati</taxon>
        <taxon>Bacteroidota</taxon>
        <taxon>Cytophagia</taxon>
        <taxon>Cytophagales</taxon>
        <taxon>Fulvivirgaceae</taxon>
        <taxon>Fulvivirga</taxon>
    </lineage>
</organism>
<dbReference type="Gene3D" id="1.20.120.450">
    <property type="entry name" value="dinb family like domain"/>
    <property type="match status" value="1"/>
</dbReference>
<protein>
    <recommendedName>
        <fullName evidence="3">DinB superfamily protein</fullName>
    </recommendedName>
</protein>
<evidence type="ECO:0000313" key="2">
    <source>
        <dbReference type="Proteomes" id="UP000011135"/>
    </source>
</evidence>
<dbReference type="RefSeq" id="WP_009580992.1">
    <property type="nucleotide sequence ID" value="NZ_AMZN01000051.1"/>
</dbReference>
<dbReference type="InterPro" id="IPR034660">
    <property type="entry name" value="DinB/YfiT-like"/>
</dbReference>
<dbReference type="PATRIC" id="fig|1237149.3.peg.3370"/>
<dbReference type="OrthoDB" id="893570at2"/>
<dbReference type="STRING" id="1237149.C900_03609"/>
<dbReference type="eggNOG" id="COG2318">
    <property type="taxonomic scope" value="Bacteria"/>
</dbReference>
<dbReference type="Proteomes" id="UP000011135">
    <property type="component" value="Unassembled WGS sequence"/>
</dbReference>
<gene>
    <name evidence="1" type="ORF">C900_03609</name>
</gene>
<dbReference type="SUPFAM" id="SSF109854">
    <property type="entry name" value="DinB/YfiT-like putative metalloenzymes"/>
    <property type="match status" value="1"/>
</dbReference>
<accession>L8JQY3</accession>
<dbReference type="Pfam" id="PF07609">
    <property type="entry name" value="DUF1572"/>
    <property type="match status" value="1"/>
</dbReference>
<evidence type="ECO:0000313" key="1">
    <source>
        <dbReference type="EMBL" id="ELR70628.1"/>
    </source>
</evidence>
<sequence>MVTEPLKTLFNRDLHQLKTEIELFQKTDHLWAVKNGISNSAGNLCLHLCGNLQHFFGTVLGDTGYVRQREREFSTRNMPTPELLREIEEAQKIVNQVLSTLSPSDLQEIYPVSLWNQTFTTEFFIIHLHSHLNYHLGQINYLRRMLEPA</sequence>
<evidence type="ECO:0008006" key="3">
    <source>
        <dbReference type="Google" id="ProtNLM"/>
    </source>
</evidence>
<dbReference type="EMBL" id="AMZN01000051">
    <property type="protein sequence ID" value="ELR70628.1"/>
    <property type="molecule type" value="Genomic_DNA"/>
</dbReference>
<comment type="caution">
    <text evidence="1">The sequence shown here is derived from an EMBL/GenBank/DDBJ whole genome shotgun (WGS) entry which is preliminary data.</text>
</comment>
<dbReference type="InterPro" id="IPR011466">
    <property type="entry name" value="DUF1572"/>
</dbReference>
<proteinExistence type="predicted"/>
<reference evidence="1 2" key="1">
    <citation type="submission" date="2012-12" db="EMBL/GenBank/DDBJ databases">
        <title>Genome assembly of Fulvivirga imtechensis AK7.</title>
        <authorList>
            <person name="Nupur N."/>
            <person name="Khatri I."/>
            <person name="Kumar R."/>
            <person name="Subramanian S."/>
            <person name="Pinnaka A."/>
        </authorList>
    </citation>
    <scope>NUCLEOTIDE SEQUENCE [LARGE SCALE GENOMIC DNA]</scope>
    <source>
        <strain evidence="1 2">AK7</strain>
    </source>
</reference>
<dbReference type="AlphaFoldDB" id="L8JQY3"/>
<name>L8JQY3_9BACT</name>
<keyword evidence="2" id="KW-1185">Reference proteome</keyword>